<organism evidence="2 3">
    <name type="scientific">Austropuccinia psidii MF-1</name>
    <dbReference type="NCBI Taxonomy" id="1389203"/>
    <lineage>
        <taxon>Eukaryota</taxon>
        <taxon>Fungi</taxon>
        <taxon>Dikarya</taxon>
        <taxon>Basidiomycota</taxon>
        <taxon>Pucciniomycotina</taxon>
        <taxon>Pucciniomycetes</taxon>
        <taxon>Pucciniales</taxon>
        <taxon>Sphaerophragmiaceae</taxon>
        <taxon>Austropuccinia</taxon>
    </lineage>
</organism>
<protein>
    <recommendedName>
        <fullName evidence="4">Reverse transcriptase Ty1/copia-type domain-containing protein</fullName>
    </recommendedName>
</protein>
<reference evidence="2" key="1">
    <citation type="submission" date="2021-03" db="EMBL/GenBank/DDBJ databases">
        <title>Draft genome sequence of rust myrtle Austropuccinia psidii MF-1, a brazilian biotype.</title>
        <authorList>
            <person name="Quecine M.C."/>
            <person name="Pachon D.M.R."/>
            <person name="Bonatelli M.L."/>
            <person name="Correr F.H."/>
            <person name="Franceschini L.M."/>
            <person name="Leite T.F."/>
            <person name="Margarido G.R.A."/>
            <person name="Almeida C.A."/>
            <person name="Ferrarezi J.A."/>
            <person name="Labate C.A."/>
        </authorList>
    </citation>
    <scope>NUCLEOTIDE SEQUENCE</scope>
    <source>
        <strain evidence="2">MF-1</strain>
    </source>
</reference>
<proteinExistence type="predicted"/>
<feature type="compositionally biased region" description="Basic and acidic residues" evidence="1">
    <location>
        <begin position="47"/>
        <end position="65"/>
    </location>
</feature>
<dbReference type="OrthoDB" id="7691805at2759"/>
<dbReference type="AlphaFoldDB" id="A0A9Q3CVF1"/>
<evidence type="ECO:0000313" key="2">
    <source>
        <dbReference type="EMBL" id="MBW0490275.1"/>
    </source>
</evidence>
<comment type="caution">
    <text evidence="2">The sequence shown here is derived from an EMBL/GenBank/DDBJ whole genome shotgun (WGS) entry which is preliminary data.</text>
</comment>
<evidence type="ECO:0000313" key="3">
    <source>
        <dbReference type="Proteomes" id="UP000765509"/>
    </source>
</evidence>
<feature type="region of interest" description="Disordered" evidence="1">
    <location>
        <begin position="29"/>
        <end position="70"/>
    </location>
</feature>
<gene>
    <name evidence="2" type="ORF">O181_029990</name>
</gene>
<keyword evidence="3" id="KW-1185">Reference proteome</keyword>
<sequence length="183" mass="20840">MKIIDQTIGYSGAKIKQFSDLRSIFPYISSDPKESTTTSPTEPTAAQEEKKVTEEELEPLSEHPEAQTSRIRIIGPRHPTLISSKINPANILFFQRRPRTNLTQIRTDEAPKSYNKALFGTDKEKWAKAIQNELRNMEKLKVWTPHSRTTDDKPITCTGTFKMKKDAKSNPIEYKALLCAQGF</sequence>
<dbReference type="Proteomes" id="UP000765509">
    <property type="component" value="Unassembled WGS sequence"/>
</dbReference>
<name>A0A9Q3CVF1_9BASI</name>
<feature type="compositionally biased region" description="Low complexity" evidence="1">
    <location>
        <begin position="35"/>
        <end position="46"/>
    </location>
</feature>
<dbReference type="EMBL" id="AVOT02010498">
    <property type="protein sequence ID" value="MBW0490275.1"/>
    <property type="molecule type" value="Genomic_DNA"/>
</dbReference>
<accession>A0A9Q3CVF1</accession>
<evidence type="ECO:0008006" key="4">
    <source>
        <dbReference type="Google" id="ProtNLM"/>
    </source>
</evidence>
<evidence type="ECO:0000256" key="1">
    <source>
        <dbReference type="SAM" id="MobiDB-lite"/>
    </source>
</evidence>